<gene>
    <name evidence="2" type="ORF">PXEA_LOCUS20359</name>
</gene>
<reference evidence="2" key="1">
    <citation type="submission" date="2018-11" db="EMBL/GenBank/DDBJ databases">
        <authorList>
            <consortium name="Pathogen Informatics"/>
        </authorList>
    </citation>
    <scope>NUCLEOTIDE SEQUENCE</scope>
</reference>
<evidence type="ECO:0000313" key="2">
    <source>
        <dbReference type="EMBL" id="VEL26919.1"/>
    </source>
</evidence>
<feature type="region of interest" description="Disordered" evidence="1">
    <location>
        <begin position="1"/>
        <end position="56"/>
    </location>
</feature>
<proteinExistence type="predicted"/>
<accession>A0A3S5AE41</accession>
<dbReference type="EMBL" id="CAAALY010083666">
    <property type="protein sequence ID" value="VEL26919.1"/>
    <property type="molecule type" value="Genomic_DNA"/>
</dbReference>
<evidence type="ECO:0000313" key="3">
    <source>
        <dbReference type="Proteomes" id="UP000784294"/>
    </source>
</evidence>
<feature type="compositionally biased region" description="Basic and acidic residues" evidence="1">
    <location>
        <begin position="19"/>
        <end position="32"/>
    </location>
</feature>
<name>A0A3S5AE41_9PLAT</name>
<dbReference type="AlphaFoldDB" id="A0A3S5AE41"/>
<protein>
    <submittedName>
        <fullName evidence="2">Uncharacterized protein</fullName>
    </submittedName>
</protein>
<dbReference type="Proteomes" id="UP000784294">
    <property type="component" value="Unassembled WGS sequence"/>
</dbReference>
<evidence type="ECO:0000256" key="1">
    <source>
        <dbReference type="SAM" id="MobiDB-lite"/>
    </source>
</evidence>
<sequence length="105" mass="11711">EEDDSEPEWEAAATAGEEEAQRRDDRRDRTLVETHSPPRSGSPTGRLGSPHPSARARSYAGLRLSRAVKLVSRCRAIANIRIIPDTPQTTRNVVTVLHLENEVWS</sequence>
<comment type="caution">
    <text evidence="2">The sequence shown here is derived from an EMBL/GenBank/DDBJ whole genome shotgun (WGS) entry which is preliminary data.</text>
</comment>
<feature type="non-terminal residue" evidence="2">
    <location>
        <position position="1"/>
    </location>
</feature>
<keyword evidence="3" id="KW-1185">Reference proteome</keyword>
<organism evidence="2 3">
    <name type="scientific">Protopolystoma xenopodis</name>
    <dbReference type="NCBI Taxonomy" id="117903"/>
    <lineage>
        <taxon>Eukaryota</taxon>
        <taxon>Metazoa</taxon>
        <taxon>Spiralia</taxon>
        <taxon>Lophotrochozoa</taxon>
        <taxon>Platyhelminthes</taxon>
        <taxon>Monogenea</taxon>
        <taxon>Polyopisthocotylea</taxon>
        <taxon>Polystomatidea</taxon>
        <taxon>Polystomatidae</taxon>
        <taxon>Protopolystoma</taxon>
    </lineage>
</organism>